<dbReference type="Proteomes" id="UP000037035">
    <property type="component" value="Unassembled WGS sequence"/>
</dbReference>
<name>A0A0L6UCK7_9BASI</name>
<organism evidence="2 3">
    <name type="scientific">Puccinia sorghi</name>
    <dbReference type="NCBI Taxonomy" id="27349"/>
    <lineage>
        <taxon>Eukaryota</taxon>
        <taxon>Fungi</taxon>
        <taxon>Dikarya</taxon>
        <taxon>Basidiomycota</taxon>
        <taxon>Pucciniomycotina</taxon>
        <taxon>Pucciniomycetes</taxon>
        <taxon>Pucciniales</taxon>
        <taxon>Pucciniaceae</taxon>
        <taxon>Puccinia</taxon>
    </lineage>
</organism>
<evidence type="ECO:0000256" key="1">
    <source>
        <dbReference type="SAM" id="Phobius"/>
    </source>
</evidence>
<sequence>MKTLIKLKIRFYINQVKHIFTGVSSSCRSKSTQLILEGPLAKSPTLRQQVAASNSCISSQYNFLTVIVTVIYNKQHNHCVAGFSFSHLFPLKLFTISSHLSKSGLIISSRLREENFPCKRCGESFGIVLWLVNINIFNVFIFFIYSLSLRNHRILFQTCAFHLILRRLCGLCTTNTYFILYITYLEELKQTQPWFVHISNLVTEEAEKVRNSHSLTDEWHFIPIDSIQEKGSLIFFVNQVRNYNIESCMVCIYLTAFSDICCKYGGLPSSLQSSDPLFFIPITSSEMIIGIKMATPLILNTLFSLIRFCVLLSSISIIFQLCRTCPQYHLFIFLFHIILVPFFRASSKKVTVETLP</sequence>
<keyword evidence="1" id="KW-1133">Transmembrane helix</keyword>
<dbReference type="AlphaFoldDB" id="A0A0L6UCK7"/>
<feature type="transmembrane region" description="Helical" evidence="1">
    <location>
        <begin position="127"/>
        <end position="147"/>
    </location>
</feature>
<keyword evidence="1" id="KW-0472">Membrane</keyword>
<protein>
    <submittedName>
        <fullName evidence="2">Uncharacterized protein</fullName>
    </submittedName>
</protein>
<reference evidence="2 3" key="1">
    <citation type="submission" date="2015-08" db="EMBL/GenBank/DDBJ databases">
        <title>Next Generation Sequencing and Analysis of the Genome of Puccinia sorghi L Schw, the Causal Agent of Maize Common Rust.</title>
        <authorList>
            <person name="Rochi L."/>
            <person name="Burguener G."/>
            <person name="Darino M."/>
            <person name="Turjanski A."/>
            <person name="Kreff E."/>
            <person name="Dieguez M.J."/>
            <person name="Sacco F."/>
        </authorList>
    </citation>
    <scope>NUCLEOTIDE SEQUENCE [LARGE SCALE GENOMIC DNA]</scope>
    <source>
        <strain evidence="2 3">RO10H11247</strain>
    </source>
</reference>
<keyword evidence="1" id="KW-0812">Transmembrane</keyword>
<dbReference type="EMBL" id="LAVV01012828">
    <property type="protein sequence ID" value="KNZ46278.1"/>
    <property type="molecule type" value="Genomic_DNA"/>
</dbReference>
<keyword evidence="3" id="KW-1185">Reference proteome</keyword>
<accession>A0A0L6UCK7</accession>
<proteinExistence type="predicted"/>
<gene>
    <name evidence="2" type="ORF">VP01_73g1</name>
</gene>
<dbReference type="VEuPathDB" id="FungiDB:VP01_73g1"/>
<comment type="caution">
    <text evidence="2">The sequence shown here is derived from an EMBL/GenBank/DDBJ whole genome shotgun (WGS) entry which is preliminary data.</text>
</comment>
<feature type="transmembrane region" description="Helical" evidence="1">
    <location>
        <begin position="297"/>
        <end position="321"/>
    </location>
</feature>
<evidence type="ECO:0000313" key="2">
    <source>
        <dbReference type="EMBL" id="KNZ46278.1"/>
    </source>
</evidence>
<evidence type="ECO:0000313" key="3">
    <source>
        <dbReference type="Proteomes" id="UP000037035"/>
    </source>
</evidence>
<feature type="transmembrane region" description="Helical" evidence="1">
    <location>
        <begin position="327"/>
        <end position="345"/>
    </location>
</feature>